<evidence type="ECO:0000256" key="2">
    <source>
        <dbReference type="ARBA" id="ARBA00005792"/>
    </source>
</evidence>
<evidence type="ECO:0000313" key="14">
    <source>
        <dbReference type="Proteomes" id="UP000193986"/>
    </source>
</evidence>
<evidence type="ECO:0000256" key="7">
    <source>
        <dbReference type="ARBA" id="ARBA00022989"/>
    </source>
</evidence>
<sequence>MSARTASQVAVITAAAALTGLVGYAFYFDYQRRNNPDFRKGLKKQQKKLAAAAEARTKAEKERNSKALREALATVQAEIPPTSPEEQEAYFQEQVAEGEKLSVQGPEFMVPAATHFYRALRVYPQPVELLMIYQKVVPAPIFALLLELTSLTGGGMGGAPPPGASLADIDEGEITGSPNGATSATSGSGSGMGSGGEWERLSDEERR</sequence>
<dbReference type="GO" id="GO:0006886">
    <property type="term" value="P:intracellular protein transport"/>
    <property type="evidence" value="ECO:0007669"/>
    <property type="project" value="InterPro"/>
</dbReference>
<keyword evidence="6" id="KW-0653">Protein transport</keyword>
<comment type="similarity">
    <text evidence="2">Belongs to the Tom20 family.</text>
</comment>
<evidence type="ECO:0000313" key="13">
    <source>
        <dbReference type="EMBL" id="ORY32130.1"/>
    </source>
</evidence>
<feature type="coiled-coil region" evidence="10">
    <location>
        <begin position="42"/>
        <end position="78"/>
    </location>
</feature>
<keyword evidence="7 12" id="KW-1133">Transmembrane helix</keyword>
<evidence type="ECO:0000256" key="1">
    <source>
        <dbReference type="ARBA" id="ARBA00004572"/>
    </source>
</evidence>
<evidence type="ECO:0000256" key="8">
    <source>
        <dbReference type="ARBA" id="ARBA00023128"/>
    </source>
</evidence>
<dbReference type="EMBL" id="MCFC01000011">
    <property type="protein sequence ID" value="ORY32130.1"/>
    <property type="molecule type" value="Genomic_DNA"/>
</dbReference>
<dbReference type="PANTHER" id="PTHR12430">
    <property type="entry name" value="MITOCHONDRIAL IMPORT RECEPTOR SUBUNIT TOM20"/>
    <property type="match status" value="1"/>
</dbReference>
<accession>A0A1Y2BC69</accession>
<dbReference type="InParanoid" id="A0A1Y2BC69"/>
<evidence type="ECO:0000256" key="3">
    <source>
        <dbReference type="ARBA" id="ARBA00022448"/>
    </source>
</evidence>
<evidence type="ECO:0000256" key="9">
    <source>
        <dbReference type="ARBA" id="ARBA00023136"/>
    </source>
</evidence>
<dbReference type="FunCoup" id="A0A1Y2BC69">
    <property type="interactions" value="156"/>
</dbReference>
<dbReference type="GO" id="GO:0008320">
    <property type="term" value="F:protein transmembrane transporter activity"/>
    <property type="evidence" value="ECO:0007669"/>
    <property type="project" value="TreeGrafter"/>
</dbReference>
<dbReference type="OrthoDB" id="2154253at2759"/>
<evidence type="ECO:0000256" key="12">
    <source>
        <dbReference type="SAM" id="Phobius"/>
    </source>
</evidence>
<feature type="transmembrane region" description="Helical" evidence="12">
    <location>
        <begin position="6"/>
        <end position="30"/>
    </location>
</feature>
<protein>
    <submittedName>
        <fullName evidence="13">Mitochondrial outer membrane translocase complex, subunit Tom20 domain-containing protein</fullName>
    </submittedName>
</protein>
<comment type="subcellular location">
    <subcellularLocation>
        <location evidence="1">Mitochondrion outer membrane</location>
        <topology evidence="1">Single-pass membrane protein</topology>
    </subcellularLocation>
</comment>
<dbReference type="Proteomes" id="UP000193986">
    <property type="component" value="Unassembled WGS sequence"/>
</dbReference>
<keyword evidence="10" id="KW-0175">Coiled coil</keyword>
<evidence type="ECO:0000256" key="10">
    <source>
        <dbReference type="SAM" id="Coils"/>
    </source>
</evidence>
<evidence type="ECO:0000256" key="5">
    <source>
        <dbReference type="ARBA" id="ARBA00022787"/>
    </source>
</evidence>
<feature type="compositionally biased region" description="Basic and acidic residues" evidence="11">
    <location>
        <begin position="197"/>
        <end position="207"/>
    </location>
</feature>
<dbReference type="PANTHER" id="PTHR12430:SF0">
    <property type="entry name" value="TRANSLOCASE OF OUTER MITOCHONDRIAL MEMBRANE 20"/>
    <property type="match status" value="1"/>
</dbReference>
<dbReference type="STRING" id="71784.A0A1Y2BC69"/>
<dbReference type="GO" id="GO:0016031">
    <property type="term" value="P:tRNA import into mitochondrion"/>
    <property type="evidence" value="ECO:0007669"/>
    <property type="project" value="TreeGrafter"/>
</dbReference>
<comment type="caution">
    <text evidence="13">The sequence shown here is derived from an EMBL/GenBank/DDBJ whole genome shotgun (WGS) entry which is preliminary data.</text>
</comment>
<dbReference type="InterPro" id="IPR023392">
    <property type="entry name" value="Tom20_dom_sf"/>
</dbReference>
<dbReference type="GO" id="GO:0005742">
    <property type="term" value="C:mitochondrial outer membrane translocase complex"/>
    <property type="evidence" value="ECO:0007669"/>
    <property type="project" value="InterPro"/>
</dbReference>
<dbReference type="Pfam" id="PF02064">
    <property type="entry name" value="MAS20"/>
    <property type="match status" value="1"/>
</dbReference>
<evidence type="ECO:0000256" key="4">
    <source>
        <dbReference type="ARBA" id="ARBA00022692"/>
    </source>
</evidence>
<evidence type="ECO:0000256" key="11">
    <source>
        <dbReference type="SAM" id="MobiDB-lite"/>
    </source>
</evidence>
<feature type="compositionally biased region" description="Low complexity" evidence="11">
    <location>
        <begin position="175"/>
        <end position="187"/>
    </location>
</feature>
<dbReference type="SUPFAM" id="SSF47157">
    <property type="entry name" value="Mitochondrial import receptor subunit Tom20"/>
    <property type="match status" value="1"/>
</dbReference>
<keyword evidence="14" id="KW-1185">Reference proteome</keyword>
<proteinExistence type="inferred from homology"/>
<keyword evidence="5" id="KW-1000">Mitochondrion outer membrane</keyword>
<keyword evidence="8" id="KW-0496">Mitochondrion</keyword>
<dbReference type="GO" id="GO:0030150">
    <property type="term" value="P:protein import into mitochondrial matrix"/>
    <property type="evidence" value="ECO:0007669"/>
    <property type="project" value="TreeGrafter"/>
</dbReference>
<dbReference type="InterPro" id="IPR002056">
    <property type="entry name" value="MAS20"/>
</dbReference>
<name>A0A1Y2BC69_9TREE</name>
<gene>
    <name evidence="13" type="ORF">BCR39DRAFT_524245</name>
</gene>
<feature type="region of interest" description="Disordered" evidence="11">
    <location>
        <begin position="157"/>
        <end position="207"/>
    </location>
</feature>
<dbReference type="GO" id="GO:0030943">
    <property type="term" value="F:mitochondrion targeting sequence binding"/>
    <property type="evidence" value="ECO:0007669"/>
    <property type="project" value="TreeGrafter"/>
</dbReference>
<dbReference type="PRINTS" id="PR00351">
    <property type="entry name" value="OM20RECEPTOR"/>
</dbReference>
<keyword evidence="4 12" id="KW-0812">Transmembrane</keyword>
<organism evidence="13 14">
    <name type="scientific">Naematelia encephala</name>
    <dbReference type="NCBI Taxonomy" id="71784"/>
    <lineage>
        <taxon>Eukaryota</taxon>
        <taxon>Fungi</taxon>
        <taxon>Dikarya</taxon>
        <taxon>Basidiomycota</taxon>
        <taxon>Agaricomycotina</taxon>
        <taxon>Tremellomycetes</taxon>
        <taxon>Tremellales</taxon>
        <taxon>Naemateliaceae</taxon>
        <taxon>Naematelia</taxon>
    </lineage>
</organism>
<dbReference type="Gene3D" id="1.20.960.10">
    <property type="entry name" value="Mitochondrial outer membrane translocase complex, subunit Tom20 domain"/>
    <property type="match status" value="1"/>
</dbReference>
<keyword evidence="3" id="KW-0813">Transport</keyword>
<dbReference type="GO" id="GO:0006605">
    <property type="term" value="P:protein targeting"/>
    <property type="evidence" value="ECO:0007669"/>
    <property type="project" value="InterPro"/>
</dbReference>
<keyword evidence="9 12" id="KW-0472">Membrane</keyword>
<dbReference type="AlphaFoldDB" id="A0A1Y2BC69"/>
<evidence type="ECO:0000256" key="6">
    <source>
        <dbReference type="ARBA" id="ARBA00022927"/>
    </source>
</evidence>
<reference evidence="13 14" key="1">
    <citation type="submission" date="2016-07" db="EMBL/GenBank/DDBJ databases">
        <title>Pervasive Adenine N6-methylation of Active Genes in Fungi.</title>
        <authorList>
            <consortium name="DOE Joint Genome Institute"/>
            <person name="Mondo S.J."/>
            <person name="Dannebaum R.O."/>
            <person name="Kuo R.C."/>
            <person name="Labutti K."/>
            <person name="Haridas S."/>
            <person name="Kuo A."/>
            <person name="Salamov A."/>
            <person name="Ahrendt S.R."/>
            <person name="Lipzen A."/>
            <person name="Sullivan W."/>
            <person name="Andreopoulos W.B."/>
            <person name="Clum A."/>
            <person name="Lindquist E."/>
            <person name="Daum C."/>
            <person name="Ramamoorthy G.K."/>
            <person name="Gryganskyi A."/>
            <person name="Culley D."/>
            <person name="Magnuson J.K."/>
            <person name="James T.Y."/>
            <person name="O'Malley M.A."/>
            <person name="Stajich J.E."/>
            <person name="Spatafora J.W."/>
            <person name="Visel A."/>
            <person name="Grigoriev I.V."/>
        </authorList>
    </citation>
    <scope>NUCLEOTIDE SEQUENCE [LARGE SCALE GENOMIC DNA]</scope>
    <source>
        <strain evidence="13 14">68-887.2</strain>
    </source>
</reference>